<dbReference type="Gene3D" id="3.60.40.10">
    <property type="entry name" value="PPM-type phosphatase domain"/>
    <property type="match status" value="1"/>
</dbReference>
<dbReference type="CDD" id="cd00143">
    <property type="entry name" value="PP2Cc"/>
    <property type="match status" value="1"/>
</dbReference>
<name>A0ABP8CNV4_9ACTN</name>
<reference evidence="3" key="1">
    <citation type="journal article" date="2019" name="Int. J. Syst. Evol. Microbiol.">
        <title>The Global Catalogue of Microorganisms (GCM) 10K type strain sequencing project: providing services to taxonomists for standard genome sequencing and annotation.</title>
        <authorList>
            <consortium name="The Broad Institute Genomics Platform"/>
            <consortium name="The Broad Institute Genome Sequencing Center for Infectious Disease"/>
            <person name="Wu L."/>
            <person name="Ma J."/>
        </authorList>
    </citation>
    <scope>NUCLEOTIDE SEQUENCE [LARGE SCALE GENOMIC DNA]</scope>
    <source>
        <strain evidence="3">JCM 17440</strain>
    </source>
</reference>
<organism evidence="2 3">
    <name type="scientific">Actinomadura meridiana</name>
    <dbReference type="NCBI Taxonomy" id="559626"/>
    <lineage>
        <taxon>Bacteria</taxon>
        <taxon>Bacillati</taxon>
        <taxon>Actinomycetota</taxon>
        <taxon>Actinomycetes</taxon>
        <taxon>Streptosporangiales</taxon>
        <taxon>Thermomonosporaceae</taxon>
        <taxon>Actinomadura</taxon>
    </lineage>
</organism>
<dbReference type="InterPro" id="IPR001932">
    <property type="entry name" value="PPM-type_phosphatase-like_dom"/>
</dbReference>
<protein>
    <submittedName>
        <fullName evidence="2">Protein phosphatase 2C domain-containing protein</fullName>
    </submittedName>
</protein>
<dbReference type="InterPro" id="IPR036457">
    <property type="entry name" value="PPM-type-like_dom_sf"/>
</dbReference>
<dbReference type="InterPro" id="IPR015655">
    <property type="entry name" value="PP2C"/>
</dbReference>
<keyword evidence="3" id="KW-1185">Reference proteome</keyword>
<evidence type="ECO:0000259" key="1">
    <source>
        <dbReference type="PROSITE" id="PS51746"/>
    </source>
</evidence>
<dbReference type="PROSITE" id="PS51746">
    <property type="entry name" value="PPM_2"/>
    <property type="match status" value="1"/>
</dbReference>
<dbReference type="RefSeq" id="WP_344906733.1">
    <property type="nucleotide sequence ID" value="NZ_BAABAS010000029.1"/>
</dbReference>
<dbReference type="SUPFAM" id="SSF81606">
    <property type="entry name" value="PP2C-like"/>
    <property type="match status" value="1"/>
</dbReference>
<gene>
    <name evidence="2" type="ORF">GCM10022254_71270</name>
</gene>
<evidence type="ECO:0000313" key="2">
    <source>
        <dbReference type="EMBL" id="GAA4241638.1"/>
    </source>
</evidence>
<dbReference type="Pfam" id="PF13672">
    <property type="entry name" value="PP2C_2"/>
    <property type="match status" value="1"/>
</dbReference>
<sequence length="249" mass="25793">MAHHVLRFAAGSDVGMRRKVNEDSALAGPRLLAVADGMGGHPHGDVASRTAITILSGLGPGGDLAGAVTEIADRLDALARHEPDLMGMGTTLTVMAWDGGGFAVAHIGDSRAYLLRTGDLFQLTRDHTMVQSLVDGGQLTRAEADRHPKGSMLVKALQTGTRSEPDVFRHDALPGDRYLLCSDGVSGFLPPDAIREALAGAARPEDAVTRLIGLANGTGGLDNITCVVADVVPSAPEVSPLVVGAAARR</sequence>
<feature type="domain" description="PPM-type phosphatase" evidence="1">
    <location>
        <begin position="7"/>
        <end position="231"/>
    </location>
</feature>
<dbReference type="PANTHER" id="PTHR13832">
    <property type="entry name" value="PROTEIN PHOSPHATASE 2C"/>
    <property type="match status" value="1"/>
</dbReference>
<dbReference type="EMBL" id="BAABAS010000029">
    <property type="protein sequence ID" value="GAA4241638.1"/>
    <property type="molecule type" value="Genomic_DNA"/>
</dbReference>
<dbReference type="Proteomes" id="UP001501710">
    <property type="component" value="Unassembled WGS sequence"/>
</dbReference>
<dbReference type="PANTHER" id="PTHR13832:SF827">
    <property type="entry name" value="PROTEIN PHOSPHATASE 1L"/>
    <property type="match status" value="1"/>
</dbReference>
<comment type="caution">
    <text evidence="2">The sequence shown here is derived from an EMBL/GenBank/DDBJ whole genome shotgun (WGS) entry which is preliminary data.</text>
</comment>
<accession>A0ABP8CNV4</accession>
<dbReference type="SMART" id="SM00332">
    <property type="entry name" value="PP2Cc"/>
    <property type="match status" value="1"/>
</dbReference>
<dbReference type="SMART" id="SM00331">
    <property type="entry name" value="PP2C_SIG"/>
    <property type="match status" value="1"/>
</dbReference>
<evidence type="ECO:0000313" key="3">
    <source>
        <dbReference type="Proteomes" id="UP001501710"/>
    </source>
</evidence>
<proteinExistence type="predicted"/>